<comment type="caution">
    <text evidence="1">The sequence shown here is derived from an EMBL/GenBank/DDBJ whole genome shotgun (WGS) entry which is preliminary data.</text>
</comment>
<dbReference type="EMBL" id="BPLR01011609">
    <property type="protein sequence ID" value="GIY47685.1"/>
    <property type="molecule type" value="Genomic_DNA"/>
</dbReference>
<evidence type="ECO:0000313" key="2">
    <source>
        <dbReference type="Proteomes" id="UP001054945"/>
    </source>
</evidence>
<accession>A0AAV4TMP9</accession>
<reference evidence="1 2" key="1">
    <citation type="submission" date="2021-06" db="EMBL/GenBank/DDBJ databases">
        <title>Caerostris extrusa draft genome.</title>
        <authorList>
            <person name="Kono N."/>
            <person name="Arakawa K."/>
        </authorList>
    </citation>
    <scope>NUCLEOTIDE SEQUENCE [LARGE SCALE GENOMIC DNA]</scope>
</reference>
<evidence type="ECO:0000313" key="1">
    <source>
        <dbReference type="EMBL" id="GIY47685.1"/>
    </source>
</evidence>
<dbReference type="AlphaFoldDB" id="A0AAV4TMP9"/>
<dbReference type="Proteomes" id="UP001054945">
    <property type="component" value="Unassembled WGS sequence"/>
</dbReference>
<sequence>MSSILETEIVDFDLYAQQWSIAGGQQSIDGISKLYIRQSETGCQIIPKYDNRRVVTSNNRPGSLIRIHDNRPSSLISGQSLECISRTQGPLTEFQYGKSSQPPRAGDATGPICQRVAHASPPGEWAATVTPRKMRRH</sequence>
<name>A0AAV4TMP9_CAEEX</name>
<protein>
    <submittedName>
        <fullName evidence="1">Uncharacterized protein</fullName>
    </submittedName>
</protein>
<gene>
    <name evidence="1" type="ORF">CEXT_588901</name>
</gene>
<organism evidence="1 2">
    <name type="scientific">Caerostris extrusa</name>
    <name type="common">Bark spider</name>
    <name type="synonym">Caerostris bankana</name>
    <dbReference type="NCBI Taxonomy" id="172846"/>
    <lineage>
        <taxon>Eukaryota</taxon>
        <taxon>Metazoa</taxon>
        <taxon>Ecdysozoa</taxon>
        <taxon>Arthropoda</taxon>
        <taxon>Chelicerata</taxon>
        <taxon>Arachnida</taxon>
        <taxon>Araneae</taxon>
        <taxon>Araneomorphae</taxon>
        <taxon>Entelegynae</taxon>
        <taxon>Araneoidea</taxon>
        <taxon>Araneidae</taxon>
        <taxon>Caerostris</taxon>
    </lineage>
</organism>
<proteinExistence type="predicted"/>
<keyword evidence="2" id="KW-1185">Reference proteome</keyword>